<feature type="transmembrane region" description="Helical" evidence="6">
    <location>
        <begin position="240"/>
        <end position="262"/>
    </location>
</feature>
<keyword evidence="3 6" id="KW-0812">Transmembrane</keyword>
<evidence type="ECO:0000256" key="4">
    <source>
        <dbReference type="ARBA" id="ARBA00022989"/>
    </source>
</evidence>
<dbReference type="PANTHER" id="PTHR30482">
    <property type="entry name" value="HIGH-AFFINITY BRANCHED-CHAIN AMINO ACID TRANSPORT SYSTEM PERMEASE"/>
    <property type="match status" value="1"/>
</dbReference>
<evidence type="ECO:0000256" key="1">
    <source>
        <dbReference type="ARBA" id="ARBA00004651"/>
    </source>
</evidence>
<dbReference type="AlphaFoldDB" id="A0A1M6GKK3"/>
<feature type="transmembrane region" description="Helical" evidence="6">
    <location>
        <begin position="101"/>
        <end position="123"/>
    </location>
</feature>
<feature type="transmembrane region" description="Helical" evidence="6">
    <location>
        <begin position="274"/>
        <end position="293"/>
    </location>
</feature>
<dbReference type="CDD" id="cd06581">
    <property type="entry name" value="TM_PBP1_LivM_like"/>
    <property type="match status" value="1"/>
</dbReference>
<sequence>MITILGLALLVLPLAGLSSFALRMFIMVGIYIILGLSLNLITGFTGQLSLGHAAFYAIGAYTSAILSTRYGLGFGITAPLSGLAAAFFGLLLGIPTLKLQGAYLAIVTLGFGEIVRITALNWMNLTRGPMGIPGIPSVSLFGYELQSNIGYYYVIYGLAAVTLLVVFRIVNSRIGRALMAIREDELAAQYMGVYTTNYKVLAFTIGAFFAGIAGSFYAHYVSYIDPQSFTFDESIQILSIVILGGMGSIPGTILGASILVTAPEMLRSLQDYRMVIYGLILILMMLIRPQGLLGGVRFGKGGKAKNDASGSKEYNQAIWRAKSS</sequence>
<gene>
    <name evidence="7" type="ORF">SAMN02745975_01299</name>
</gene>
<comment type="subcellular location">
    <subcellularLocation>
        <location evidence="1">Cell membrane</location>
        <topology evidence="1">Multi-pass membrane protein</topology>
    </subcellularLocation>
</comment>
<feature type="transmembrane region" description="Helical" evidence="6">
    <location>
        <begin position="26"/>
        <end position="46"/>
    </location>
</feature>
<evidence type="ECO:0000313" key="7">
    <source>
        <dbReference type="EMBL" id="SHJ10443.1"/>
    </source>
</evidence>
<dbReference type="RefSeq" id="WP_242946234.1">
    <property type="nucleotide sequence ID" value="NZ_FQZV01000014.1"/>
</dbReference>
<protein>
    <submittedName>
        <fullName evidence="7">Amino acid/amide ABC transporter membrane protein 2, HAAT family (TC 3.A.1.4.-)</fullName>
    </submittedName>
</protein>
<keyword evidence="8" id="KW-1185">Reference proteome</keyword>
<dbReference type="PANTHER" id="PTHR30482:SF10">
    <property type="entry name" value="HIGH-AFFINITY BRANCHED-CHAIN AMINO ACID TRANSPORT PROTEIN BRAE"/>
    <property type="match status" value="1"/>
</dbReference>
<dbReference type="GO" id="GO:0015658">
    <property type="term" value="F:branched-chain amino acid transmembrane transporter activity"/>
    <property type="evidence" value="ECO:0007669"/>
    <property type="project" value="InterPro"/>
</dbReference>
<keyword evidence="2" id="KW-1003">Cell membrane</keyword>
<organism evidence="7 8">
    <name type="scientific">Geosporobacter subterraneus DSM 17957</name>
    <dbReference type="NCBI Taxonomy" id="1121919"/>
    <lineage>
        <taxon>Bacteria</taxon>
        <taxon>Bacillati</taxon>
        <taxon>Bacillota</taxon>
        <taxon>Clostridia</taxon>
        <taxon>Peptostreptococcales</taxon>
        <taxon>Thermotaleaceae</taxon>
        <taxon>Geosporobacter</taxon>
    </lineage>
</organism>
<reference evidence="8" key="1">
    <citation type="submission" date="2016-11" db="EMBL/GenBank/DDBJ databases">
        <authorList>
            <person name="Varghese N."/>
            <person name="Submissions S."/>
        </authorList>
    </citation>
    <scope>NUCLEOTIDE SEQUENCE [LARGE SCALE GENOMIC DNA]</scope>
    <source>
        <strain evidence="8">DSM 17957</strain>
    </source>
</reference>
<keyword evidence="5 6" id="KW-0472">Membrane</keyword>
<proteinExistence type="predicted"/>
<dbReference type="EMBL" id="FQZV01000014">
    <property type="protein sequence ID" value="SHJ10443.1"/>
    <property type="molecule type" value="Genomic_DNA"/>
</dbReference>
<dbReference type="STRING" id="1121919.SAMN02745975_01299"/>
<evidence type="ECO:0000256" key="2">
    <source>
        <dbReference type="ARBA" id="ARBA00022475"/>
    </source>
</evidence>
<evidence type="ECO:0000256" key="5">
    <source>
        <dbReference type="ARBA" id="ARBA00023136"/>
    </source>
</evidence>
<dbReference type="Pfam" id="PF02653">
    <property type="entry name" value="BPD_transp_2"/>
    <property type="match status" value="1"/>
</dbReference>
<evidence type="ECO:0000313" key="8">
    <source>
        <dbReference type="Proteomes" id="UP000184536"/>
    </source>
</evidence>
<accession>A0A1M6GKK3</accession>
<feature type="transmembrane region" description="Helical" evidence="6">
    <location>
        <begin position="149"/>
        <end position="170"/>
    </location>
</feature>
<dbReference type="GO" id="GO:0005886">
    <property type="term" value="C:plasma membrane"/>
    <property type="evidence" value="ECO:0007669"/>
    <property type="project" value="UniProtKB-SubCell"/>
</dbReference>
<keyword evidence="4 6" id="KW-1133">Transmembrane helix</keyword>
<dbReference type="InterPro" id="IPR043428">
    <property type="entry name" value="LivM-like"/>
</dbReference>
<dbReference type="InterPro" id="IPR001851">
    <property type="entry name" value="ABC_transp_permease"/>
</dbReference>
<evidence type="ECO:0000256" key="3">
    <source>
        <dbReference type="ARBA" id="ARBA00022692"/>
    </source>
</evidence>
<name>A0A1M6GKK3_9FIRM</name>
<feature type="transmembrane region" description="Helical" evidence="6">
    <location>
        <begin position="200"/>
        <end position="220"/>
    </location>
</feature>
<dbReference type="Proteomes" id="UP000184536">
    <property type="component" value="Unassembled WGS sequence"/>
</dbReference>
<feature type="transmembrane region" description="Helical" evidence="6">
    <location>
        <begin position="76"/>
        <end position="94"/>
    </location>
</feature>
<feature type="transmembrane region" description="Helical" evidence="6">
    <location>
        <begin position="53"/>
        <end position="70"/>
    </location>
</feature>
<evidence type="ECO:0000256" key="6">
    <source>
        <dbReference type="SAM" id="Phobius"/>
    </source>
</evidence>